<evidence type="ECO:0000256" key="2">
    <source>
        <dbReference type="ARBA" id="ARBA00023134"/>
    </source>
</evidence>
<dbReference type="CDD" id="cd01856">
    <property type="entry name" value="YlqF"/>
    <property type="match status" value="1"/>
</dbReference>
<dbReference type="GeneID" id="108556551"/>
<accession>A0ABM1M0V3</accession>
<comment type="function">
    <text evidence="3 4">Plays a role in the regulation of the mitochondrial ribosome assembly and of translational activity. Displays mitochondrial GTPase activity.</text>
</comment>
<dbReference type="RefSeq" id="XP_017768203.1">
    <property type="nucleotide sequence ID" value="XM_017912714.1"/>
</dbReference>
<dbReference type="PROSITE" id="PS51721">
    <property type="entry name" value="G_CP"/>
    <property type="match status" value="1"/>
</dbReference>
<dbReference type="PANTHER" id="PTHR45782:SF4">
    <property type="entry name" value="MITOCHONDRIAL RIBOSOME-ASSOCIATED GTPASE 1"/>
    <property type="match status" value="1"/>
</dbReference>
<comment type="subcellular location">
    <subcellularLocation>
        <location evidence="4">Mitochondrion inner membrane</location>
        <topology evidence="4">Peripheral membrane protein</topology>
    </subcellularLocation>
</comment>
<protein>
    <recommendedName>
        <fullName evidence="4">Mitochondrial GTPase 1</fullName>
    </recommendedName>
</protein>
<feature type="domain" description="CP-type G" evidence="5">
    <location>
        <begin position="33"/>
        <end position="205"/>
    </location>
</feature>
<dbReference type="InterPro" id="IPR006073">
    <property type="entry name" value="GTP-bd"/>
</dbReference>
<dbReference type="InterPro" id="IPR023179">
    <property type="entry name" value="GTP-bd_ortho_bundle_sf"/>
</dbReference>
<dbReference type="PANTHER" id="PTHR45782">
    <property type="entry name" value="MITOCHONDRIAL RIBOSOME-ASSOCIATED GTPASE 1"/>
    <property type="match status" value="1"/>
</dbReference>
<dbReference type="PIRSF" id="PIRSF006230">
    <property type="entry name" value="MG442"/>
    <property type="match status" value="1"/>
</dbReference>
<gene>
    <name evidence="7" type="primary">LOC108556551</name>
</gene>
<reference evidence="7" key="1">
    <citation type="submission" date="2025-08" db="UniProtKB">
        <authorList>
            <consortium name="RefSeq"/>
        </authorList>
    </citation>
    <scope>IDENTIFICATION</scope>
    <source>
        <tissue evidence="7">Whole Larva</tissue>
    </source>
</reference>
<keyword evidence="4" id="KW-0496">Mitochondrion</keyword>
<dbReference type="Pfam" id="PF01926">
    <property type="entry name" value="MMR_HSR1"/>
    <property type="match status" value="1"/>
</dbReference>
<comment type="similarity">
    <text evidence="4">Belongs to the TRAFAC class YlqF/YawG GTPase family. MTG1 subfamily.</text>
</comment>
<dbReference type="Gene3D" id="3.40.50.300">
    <property type="entry name" value="P-loop containing nucleotide triphosphate hydrolases"/>
    <property type="match status" value="1"/>
</dbReference>
<dbReference type="InterPro" id="IPR030378">
    <property type="entry name" value="G_CP_dom"/>
</dbReference>
<evidence type="ECO:0000259" key="5">
    <source>
        <dbReference type="PROSITE" id="PS51721"/>
    </source>
</evidence>
<dbReference type="SUPFAM" id="SSF52540">
    <property type="entry name" value="P-loop containing nucleoside triphosphate hydrolases"/>
    <property type="match status" value="1"/>
</dbReference>
<evidence type="ECO:0000313" key="6">
    <source>
        <dbReference type="Proteomes" id="UP000695000"/>
    </source>
</evidence>
<evidence type="ECO:0000256" key="1">
    <source>
        <dbReference type="ARBA" id="ARBA00022741"/>
    </source>
</evidence>
<evidence type="ECO:0000256" key="3">
    <source>
        <dbReference type="ARBA" id="ARBA00045284"/>
    </source>
</evidence>
<dbReference type="Gene3D" id="1.10.1580.10">
    <property type="match status" value="1"/>
</dbReference>
<sequence length="318" mass="36145">MSQKLAKESFRSVFKVVDKESLRWFPGHMGKGLKQMQQRLKKVDCVMEIHDARIPFSGRNSDFKYTISGIKPHILILNKVDLIDSRIKKQIETKLKNECEHVIFTNCKLSNDAGVKKLFPLAQELINKSDRYNRSGEEDFCVMMIGVPNVGKSSLTNCLRNRFLRKGNASQVGARPGITRSVLMKIKISEKPLSYMLDTPGILTPNIPNTEVGLKLALCNTIEDHLVGETTIADYLLYWLNKFQHFEYVQVFGLKEATDDILEVLTQIALNNGKMLKFKDPSAGMYVQRPNLDAAAKLMIKSFRIGELGKLMLDEEFL</sequence>
<keyword evidence="2 4" id="KW-0342">GTP-binding</keyword>
<evidence type="ECO:0000256" key="4">
    <source>
        <dbReference type="PIRNR" id="PIRNR006230"/>
    </source>
</evidence>
<name>A0ABM1M0V3_NICVS</name>
<keyword evidence="1 4" id="KW-0547">Nucleotide-binding</keyword>
<dbReference type="InterPro" id="IPR016478">
    <property type="entry name" value="GTPase_MTG1"/>
</dbReference>
<keyword evidence="6" id="KW-1185">Reference proteome</keyword>
<organism evidence="6 7">
    <name type="scientific">Nicrophorus vespilloides</name>
    <name type="common">Boreal carrion beetle</name>
    <dbReference type="NCBI Taxonomy" id="110193"/>
    <lineage>
        <taxon>Eukaryota</taxon>
        <taxon>Metazoa</taxon>
        <taxon>Ecdysozoa</taxon>
        <taxon>Arthropoda</taxon>
        <taxon>Hexapoda</taxon>
        <taxon>Insecta</taxon>
        <taxon>Pterygota</taxon>
        <taxon>Neoptera</taxon>
        <taxon>Endopterygota</taxon>
        <taxon>Coleoptera</taxon>
        <taxon>Polyphaga</taxon>
        <taxon>Staphyliniformia</taxon>
        <taxon>Silphidae</taxon>
        <taxon>Nicrophorinae</taxon>
        <taxon>Nicrophorus</taxon>
    </lineage>
</organism>
<dbReference type="Proteomes" id="UP000695000">
    <property type="component" value="Unplaced"/>
</dbReference>
<evidence type="ECO:0000313" key="7">
    <source>
        <dbReference type="RefSeq" id="XP_017768203.1"/>
    </source>
</evidence>
<dbReference type="InterPro" id="IPR027417">
    <property type="entry name" value="P-loop_NTPase"/>
</dbReference>
<proteinExistence type="inferred from homology"/>